<name>A0A1B1YVE9_9GAMM</name>
<dbReference type="GO" id="GO:0055085">
    <property type="term" value="P:transmembrane transport"/>
    <property type="evidence" value="ECO:0007669"/>
    <property type="project" value="InterPro"/>
</dbReference>
<evidence type="ECO:0000256" key="5">
    <source>
        <dbReference type="ARBA" id="ARBA00022692"/>
    </source>
</evidence>
<dbReference type="Pfam" id="PF03547">
    <property type="entry name" value="Mem_trans"/>
    <property type="match status" value="1"/>
</dbReference>
<protein>
    <recommendedName>
        <fullName evidence="11">Transporter</fullName>
    </recommendedName>
</protein>
<evidence type="ECO:0000256" key="6">
    <source>
        <dbReference type="ARBA" id="ARBA00022989"/>
    </source>
</evidence>
<sequence>MYLDLMPVFVALAAGWLWRRHAPGGVDAAHMAQALNMLMIYLTGPALIFAIMSRASLNLELMVIPAAGYVCSLGGLLLAWTAYRLAGQRLGLSVQGRGAMLLAAGFANGSIALPVVVSLFGHPGMPVVFAYDLIATTLLIWTVGVAVAARHAEGANRVSLGREILRLPPAWAVFAALAVNLLGLPVPDRVVTTLRYVGDAGIPLMVFVVGLSLRLGALRRLGAAVPALLIRQVAGPALGLAFAYAFGLRGETLAVLGVAMASACPAVGVILCHRYRLDTELYGAALTASILIYLVLAPLYRSLLMG</sequence>
<keyword evidence="3" id="KW-0813">Transport</keyword>
<reference evidence="10" key="1">
    <citation type="submission" date="2016-03" db="EMBL/GenBank/DDBJ databases">
        <title>Complete genome sequence of Solimmundus cernigliae, representing a novel lineage of polycyclic aromatic hydrocarbon degraders within the Gammaproteobacteria.</title>
        <authorList>
            <person name="Singleton D.R."/>
            <person name="Dickey A.N."/>
            <person name="Scholl E.H."/>
            <person name="Wright F.A."/>
            <person name="Aitken M.D."/>
        </authorList>
    </citation>
    <scope>NUCLEOTIDE SEQUENCE [LARGE SCALE GENOMIC DNA]</scope>
    <source>
        <strain evidence="10">TR3.2</strain>
    </source>
</reference>
<feature type="transmembrane region" description="Helical" evidence="8">
    <location>
        <begin position="62"/>
        <end position="86"/>
    </location>
</feature>
<dbReference type="PANTHER" id="PTHR36838">
    <property type="entry name" value="AUXIN EFFLUX CARRIER FAMILY PROTEIN"/>
    <property type="match status" value="1"/>
</dbReference>
<keyword evidence="5 8" id="KW-0812">Transmembrane</keyword>
<evidence type="ECO:0000256" key="7">
    <source>
        <dbReference type="ARBA" id="ARBA00023136"/>
    </source>
</evidence>
<dbReference type="PANTHER" id="PTHR36838:SF1">
    <property type="entry name" value="SLR1864 PROTEIN"/>
    <property type="match status" value="1"/>
</dbReference>
<feature type="transmembrane region" description="Helical" evidence="8">
    <location>
        <begin position="133"/>
        <end position="152"/>
    </location>
</feature>
<proteinExistence type="inferred from homology"/>
<dbReference type="STRING" id="1810504.PG2T_11875"/>
<evidence type="ECO:0000256" key="2">
    <source>
        <dbReference type="ARBA" id="ARBA00010145"/>
    </source>
</evidence>
<comment type="subcellular location">
    <subcellularLocation>
        <location evidence="1">Cell membrane</location>
        <topology evidence="1">Multi-pass membrane protein</topology>
    </subcellularLocation>
</comment>
<evidence type="ECO:0000256" key="1">
    <source>
        <dbReference type="ARBA" id="ARBA00004651"/>
    </source>
</evidence>
<feature type="transmembrane region" description="Helical" evidence="8">
    <location>
        <begin position="196"/>
        <end position="216"/>
    </location>
</feature>
<dbReference type="Gene3D" id="1.20.1530.20">
    <property type="match status" value="1"/>
</dbReference>
<keyword evidence="10" id="KW-1185">Reference proteome</keyword>
<dbReference type="KEGG" id="gbi:PG2T_11875"/>
<dbReference type="GO" id="GO:0005886">
    <property type="term" value="C:plasma membrane"/>
    <property type="evidence" value="ECO:0007669"/>
    <property type="project" value="UniProtKB-SubCell"/>
</dbReference>
<evidence type="ECO:0000256" key="3">
    <source>
        <dbReference type="ARBA" id="ARBA00022448"/>
    </source>
</evidence>
<gene>
    <name evidence="9" type="ORF">PG2T_11875</name>
</gene>
<keyword evidence="4" id="KW-1003">Cell membrane</keyword>
<evidence type="ECO:0000313" key="9">
    <source>
        <dbReference type="EMBL" id="ANX04794.1"/>
    </source>
</evidence>
<feature type="transmembrane region" description="Helical" evidence="8">
    <location>
        <begin position="228"/>
        <end position="247"/>
    </location>
</feature>
<comment type="similarity">
    <text evidence="2">Belongs to the auxin efflux carrier (TC 2.A.69) family.</text>
</comment>
<dbReference type="RefSeq" id="WP_068805723.1">
    <property type="nucleotide sequence ID" value="NZ_CP014671.1"/>
</dbReference>
<dbReference type="Proteomes" id="UP000092952">
    <property type="component" value="Chromosome"/>
</dbReference>
<dbReference type="InterPro" id="IPR004776">
    <property type="entry name" value="Mem_transp_PIN-like"/>
</dbReference>
<feature type="transmembrane region" description="Helical" evidence="8">
    <location>
        <begin position="164"/>
        <end position="184"/>
    </location>
</feature>
<dbReference type="FunCoup" id="A0A1B1YVE9">
    <property type="interactions" value="144"/>
</dbReference>
<feature type="transmembrane region" description="Helical" evidence="8">
    <location>
        <begin position="281"/>
        <end position="300"/>
    </location>
</feature>
<evidence type="ECO:0000256" key="8">
    <source>
        <dbReference type="SAM" id="Phobius"/>
    </source>
</evidence>
<organism evidence="9 10">
    <name type="scientific">Immundisolibacter cernigliae</name>
    <dbReference type="NCBI Taxonomy" id="1810504"/>
    <lineage>
        <taxon>Bacteria</taxon>
        <taxon>Pseudomonadati</taxon>
        <taxon>Pseudomonadota</taxon>
        <taxon>Gammaproteobacteria</taxon>
        <taxon>Immundisolibacterales</taxon>
        <taxon>Immundisolibacteraceae</taxon>
        <taxon>Immundisolibacter</taxon>
    </lineage>
</organism>
<keyword evidence="7 8" id="KW-0472">Membrane</keyword>
<feature type="transmembrane region" description="Helical" evidence="8">
    <location>
        <begin position="98"/>
        <end position="121"/>
    </location>
</feature>
<dbReference type="EMBL" id="CP014671">
    <property type="protein sequence ID" value="ANX04794.1"/>
    <property type="molecule type" value="Genomic_DNA"/>
</dbReference>
<evidence type="ECO:0000313" key="10">
    <source>
        <dbReference type="Proteomes" id="UP000092952"/>
    </source>
</evidence>
<evidence type="ECO:0000256" key="4">
    <source>
        <dbReference type="ARBA" id="ARBA00022475"/>
    </source>
</evidence>
<dbReference type="AlphaFoldDB" id="A0A1B1YVE9"/>
<keyword evidence="6 8" id="KW-1133">Transmembrane helix</keyword>
<dbReference type="InterPro" id="IPR038770">
    <property type="entry name" value="Na+/solute_symporter_sf"/>
</dbReference>
<dbReference type="InParanoid" id="A0A1B1YVE9"/>
<feature type="transmembrane region" description="Helical" evidence="8">
    <location>
        <begin position="253"/>
        <end position="272"/>
    </location>
</feature>
<accession>A0A1B1YVE9</accession>
<evidence type="ECO:0008006" key="11">
    <source>
        <dbReference type="Google" id="ProtNLM"/>
    </source>
</evidence>